<dbReference type="Gene3D" id="1.10.287.950">
    <property type="entry name" value="Methyl-accepting chemotaxis protein"/>
    <property type="match status" value="1"/>
</dbReference>
<evidence type="ECO:0000313" key="14">
    <source>
        <dbReference type="EMBL" id="MBD1390902.1"/>
    </source>
</evidence>
<keyword evidence="4 10" id="KW-0812">Transmembrane</keyword>
<keyword evidence="5 10" id="KW-1133">Transmembrane helix</keyword>
<evidence type="ECO:0000256" key="10">
    <source>
        <dbReference type="RuleBase" id="RU362002"/>
    </source>
</evidence>
<evidence type="ECO:0000256" key="8">
    <source>
        <dbReference type="ARBA" id="ARBA00029447"/>
    </source>
</evidence>
<comment type="similarity">
    <text evidence="8">Belongs to the methyl-accepting chemotaxis (MCP) protein family.</text>
</comment>
<feature type="signal peptide" evidence="11">
    <location>
        <begin position="1"/>
        <end position="18"/>
    </location>
</feature>
<evidence type="ECO:0000256" key="7">
    <source>
        <dbReference type="ARBA" id="ARBA00023177"/>
    </source>
</evidence>
<feature type="transmembrane region" description="Helical" evidence="10">
    <location>
        <begin position="68"/>
        <end position="85"/>
    </location>
</feature>
<evidence type="ECO:0000256" key="11">
    <source>
        <dbReference type="SAM" id="SignalP"/>
    </source>
</evidence>
<dbReference type="InterPro" id="IPR001905">
    <property type="entry name" value="Ammonium_transpt"/>
</dbReference>
<evidence type="ECO:0000256" key="2">
    <source>
        <dbReference type="ARBA" id="ARBA00005887"/>
    </source>
</evidence>
<evidence type="ECO:0000256" key="9">
    <source>
        <dbReference type="PROSITE-ProRule" id="PRU00284"/>
    </source>
</evidence>
<comment type="caution">
    <text evidence="14">The sequence shown here is derived from an EMBL/GenBank/DDBJ whole genome shotgun (WGS) entry which is preliminary data.</text>
</comment>
<dbReference type="PROSITE" id="PS01219">
    <property type="entry name" value="AMMONIUM_TRANSP"/>
    <property type="match status" value="1"/>
</dbReference>
<dbReference type="InterPro" id="IPR029020">
    <property type="entry name" value="Ammonium/urea_transptr"/>
</dbReference>
<feature type="transmembrane region" description="Helical" evidence="10">
    <location>
        <begin position="336"/>
        <end position="356"/>
    </location>
</feature>
<dbReference type="PROSITE" id="PS50111">
    <property type="entry name" value="CHEMOTAXIS_TRANSDUC_2"/>
    <property type="match status" value="1"/>
</dbReference>
<dbReference type="GO" id="GO:0097272">
    <property type="term" value="P:ammonium homeostasis"/>
    <property type="evidence" value="ECO:0007669"/>
    <property type="project" value="TreeGrafter"/>
</dbReference>
<feature type="transmembrane region" description="Helical" evidence="10">
    <location>
        <begin position="308"/>
        <end position="329"/>
    </location>
</feature>
<evidence type="ECO:0000259" key="13">
    <source>
        <dbReference type="PROSITE" id="PS50885"/>
    </source>
</evidence>
<name>A0A8J6UQC5_9GAMM</name>
<keyword evidence="3 10" id="KW-0813">Transport</keyword>
<proteinExistence type="inferred from homology"/>
<dbReference type="RefSeq" id="WP_191145964.1">
    <property type="nucleotide sequence ID" value="NZ_JACXAF010000024.1"/>
</dbReference>
<gene>
    <name evidence="14" type="primary">amt</name>
    <name evidence="14" type="ORF">IC617_15840</name>
</gene>
<comment type="similarity">
    <text evidence="2 10">Belongs to the ammonia transporter channel (TC 1.A.11.2) family.</text>
</comment>
<reference evidence="14" key="1">
    <citation type="submission" date="2020-09" db="EMBL/GenBank/DDBJ databases">
        <title>A novel bacterium of genus Neiella, isolated from South China Sea.</title>
        <authorList>
            <person name="Huang H."/>
            <person name="Mo K."/>
            <person name="Hu Y."/>
        </authorList>
    </citation>
    <scope>NUCLEOTIDE SEQUENCE</scope>
    <source>
        <strain evidence="14">HB171785</strain>
    </source>
</reference>
<dbReference type="InterPro" id="IPR003660">
    <property type="entry name" value="HAMP_dom"/>
</dbReference>
<dbReference type="AlphaFoldDB" id="A0A8J6UQC5"/>
<evidence type="ECO:0000256" key="6">
    <source>
        <dbReference type="ARBA" id="ARBA00023136"/>
    </source>
</evidence>
<comment type="subcellular location">
    <subcellularLocation>
        <location evidence="10">Cell membrane</location>
        <topology evidence="10">Multi-pass membrane protein</topology>
    </subcellularLocation>
    <subcellularLocation>
        <location evidence="1">Membrane</location>
        <topology evidence="1">Multi-pass membrane protein</topology>
    </subcellularLocation>
</comment>
<accession>A0A8J6UQC5</accession>
<evidence type="ECO:0000256" key="3">
    <source>
        <dbReference type="ARBA" id="ARBA00022448"/>
    </source>
</evidence>
<dbReference type="GO" id="GO:0008519">
    <property type="term" value="F:ammonium channel activity"/>
    <property type="evidence" value="ECO:0007669"/>
    <property type="project" value="InterPro"/>
</dbReference>
<keyword evidence="9" id="KW-0807">Transducer</keyword>
<feature type="transmembrane region" description="Helical" evidence="10">
    <location>
        <begin position="220"/>
        <end position="237"/>
    </location>
</feature>
<dbReference type="PANTHER" id="PTHR11730">
    <property type="entry name" value="AMMONIUM TRANSPORTER"/>
    <property type="match status" value="1"/>
</dbReference>
<feature type="transmembrane region" description="Helical" evidence="10">
    <location>
        <begin position="249"/>
        <end position="272"/>
    </location>
</feature>
<keyword evidence="6 10" id="KW-0472">Membrane</keyword>
<organism evidence="14 15">
    <name type="scientific">Neiella litorisoli</name>
    <dbReference type="NCBI Taxonomy" id="2771431"/>
    <lineage>
        <taxon>Bacteria</taxon>
        <taxon>Pseudomonadati</taxon>
        <taxon>Pseudomonadota</taxon>
        <taxon>Gammaproteobacteria</taxon>
        <taxon>Alteromonadales</taxon>
        <taxon>Echinimonadaceae</taxon>
        <taxon>Neiella</taxon>
    </lineage>
</organism>
<dbReference type="EMBL" id="JACXAF010000024">
    <property type="protein sequence ID" value="MBD1390902.1"/>
    <property type="molecule type" value="Genomic_DNA"/>
</dbReference>
<feature type="transmembrane region" description="Helical" evidence="10">
    <location>
        <begin position="178"/>
        <end position="199"/>
    </location>
</feature>
<dbReference type="Proteomes" id="UP000638014">
    <property type="component" value="Unassembled WGS sequence"/>
</dbReference>
<keyword evidence="7 10" id="KW-0924">Ammonia transport</keyword>
<dbReference type="InterPro" id="IPR024041">
    <property type="entry name" value="NH4_transpt_AmtB-like_dom"/>
</dbReference>
<keyword evidence="11" id="KW-0732">Signal</keyword>
<feature type="transmembrane region" description="Helical" evidence="10">
    <location>
        <begin position="28"/>
        <end position="47"/>
    </location>
</feature>
<dbReference type="PROSITE" id="PS50885">
    <property type="entry name" value="HAMP"/>
    <property type="match status" value="1"/>
</dbReference>
<feature type="domain" description="HAMP" evidence="13">
    <location>
        <begin position="434"/>
        <end position="470"/>
    </location>
</feature>
<dbReference type="SMART" id="SM00283">
    <property type="entry name" value="MA"/>
    <property type="match status" value="1"/>
</dbReference>
<feature type="domain" description="Methyl-accepting transducer" evidence="12">
    <location>
        <begin position="475"/>
        <end position="711"/>
    </location>
</feature>
<feature type="transmembrane region" description="Helical" evidence="10">
    <location>
        <begin position="137"/>
        <end position="158"/>
    </location>
</feature>
<dbReference type="GO" id="GO:0006935">
    <property type="term" value="P:chemotaxis"/>
    <property type="evidence" value="ECO:0007669"/>
    <property type="project" value="UniProtKB-ARBA"/>
</dbReference>
<dbReference type="InterPro" id="IPR018047">
    <property type="entry name" value="Ammonium_transpt_CS"/>
</dbReference>
<feature type="transmembrane region" description="Helical" evidence="10">
    <location>
        <begin position="108"/>
        <end position="130"/>
    </location>
</feature>
<protein>
    <recommendedName>
        <fullName evidence="10">Ammonium transporter</fullName>
    </recommendedName>
</protein>
<feature type="transmembrane region" description="Helical" evidence="10">
    <location>
        <begin position="284"/>
        <end position="302"/>
    </location>
</feature>
<sequence>MKGLWYLPVLLLALPAQAADESRVIDLLWVVVAAGLVFFMQAGFTMFESGLIRAKNSYNVAVKNISDFTVAVLSFWFVGFGLMFGETNSGLFGGSGFFGSLLNQPFDFAFFLFQATFVGTAATIVAGAVAERMKFRAYLIISVIISLVIYPVSGHWAWGSLLLGDSQGWLESKGFMDFAGSTVVHSVGAWVALAGVIVLGPRKGRFNDNGEVEEIPGHNLLLATLGVFILWFGWFGFNGGSTLKAEGAIAKIIVNTLLAASAGGLTCLLLSWLQHQGKVRVEQALNGILAGLVSITAGCAFVEPSSAIWIGLIGAVIVYGAEIAILHGFKLDDPVGAVAVHGVGGIWGSLAVALFADSSQLLAGSHVEQFMVQLTGVFTTFGWAFGMGLVTFFLLNVFHDLRVTESEEELGLNVVEHGAKTVWLDTMKTMHHIVQTGDLTDRAPVERATEAGETAIAFNHLLDKFQSSIGLMADSARNISVQSTQLDQVVNHSADGIYRQQRLTKSINELMADVLSQAETTQSSSTRGAELVSQAQQDVTQGVGQVEQLANAVSRLSTDLHQASERADRLALKTNAINEVVELIQNIAGQTNLLALNAAIESARAGSHGKGFAVVAEEVRHLAQRTQVATEEIQGQIESLQDEASTSAQVLKDYSASALTNADQSRDTLTALRSLVNVVDSITDLNVQIANSASHQAQLSKQTHQLIDEVHQIAEGNQACTTQLAQASEELRSSVKGFESDIKGYRHRSYEPVSC</sequence>
<evidence type="ECO:0000259" key="12">
    <source>
        <dbReference type="PROSITE" id="PS50111"/>
    </source>
</evidence>
<dbReference type="PANTHER" id="PTHR11730:SF6">
    <property type="entry name" value="AMMONIUM TRANSPORTER"/>
    <property type="match status" value="1"/>
</dbReference>
<dbReference type="GO" id="GO:0005886">
    <property type="term" value="C:plasma membrane"/>
    <property type="evidence" value="ECO:0007669"/>
    <property type="project" value="UniProtKB-SubCell"/>
</dbReference>
<dbReference type="Gene3D" id="1.10.3430.10">
    <property type="entry name" value="Ammonium transporter AmtB like domains"/>
    <property type="match status" value="1"/>
</dbReference>
<evidence type="ECO:0000256" key="1">
    <source>
        <dbReference type="ARBA" id="ARBA00004141"/>
    </source>
</evidence>
<dbReference type="SUPFAM" id="SSF58104">
    <property type="entry name" value="Methyl-accepting chemotaxis protein (MCP) signaling domain"/>
    <property type="match status" value="1"/>
</dbReference>
<dbReference type="NCBIfam" id="TIGR00836">
    <property type="entry name" value="amt"/>
    <property type="match status" value="1"/>
</dbReference>
<evidence type="ECO:0000313" key="15">
    <source>
        <dbReference type="Proteomes" id="UP000638014"/>
    </source>
</evidence>
<feature type="chain" id="PRO_5035215343" description="Ammonium transporter" evidence="11">
    <location>
        <begin position="19"/>
        <end position="755"/>
    </location>
</feature>
<dbReference type="Pfam" id="PF00015">
    <property type="entry name" value="MCPsignal"/>
    <property type="match status" value="1"/>
</dbReference>
<evidence type="ECO:0000256" key="4">
    <source>
        <dbReference type="ARBA" id="ARBA00022692"/>
    </source>
</evidence>
<feature type="transmembrane region" description="Helical" evidence="10">
    <location>
        <begin position="376"/>
        <end position="398"/>
    </location>
</feature>
<evidence type="ECO:0000256" key="5">
    <source>
        <dbReference type="ARBA" id="ARBA00022989"/>
    </source>
</evidence>
<dbReference type="GO" id="GO:0007165">
    <property type="term" value="P:signal transduction"/>
    <property type="evidence" value="ECO:0007669"/>
    <property type="project" value="UniProtKB-KW"/>
</dbReference>
<dbReference type="SUPFAM" id="SSF111352">
    <property type="entry name" value="Ammonium transporter"/>
    <property type="match status" value="1"/>
</dbReference>
<dbReference type="InterPro" id="IPR004089">
    <property type="entry name" value="MCPsignal_dom"/>
</dbReference>
<dbReference type="Pfam" id="PF00909">
    <property type="entry name" value="Ammonium_transp"/>
    <property type="match status" value="1"/>
</dbReference>
<keyword evidence="15" id="KW-1185">Reference proteome</keyword>